<proteinExistence type="inferred from homology"/>
<evidence type="ECO:0000256" key="9">
    <source>
        <dbReference type="ARBA" id="ARBA00022989"/>
    </source>
</evidence>
<dbReference type="PANTHER" id="PTHR43141">
    <property type="entry name" value="CYTOCHROME BD2 SUBUNIT II"/>
    <property type="match status" value="1"/>
</dbReference>
<evidence type="ECO:0000313" key="13">
    <source>
        <dbReference type="EMBL" id="ALN81034.1"/>
    </source>
</evidence>
<dbReference type="GO" id="GO:0005886">
    <property type="term" value="C:plasma membrane"/>
    <property type="evidence" value="ECO:0007669"/>
    <property type="project" value="UniProtKB-SubCell"/>
</dbReference>
<evidence type="ECO:0000256" key="1">
    <source>
        <dbReference type="ARBA" id="ARBA00004651"/>
    </source>
</evidence>
<keyword evidence="8" id="KW-0249">Electron transport</keyword>
<dbReference type="GO" id="GO:0070069">
    <property type="term" value="C:cytochrome complex"/>
    <property type="evidence" value="ECO:0007669"/>
    <property type="project" value="TreeGrafter"/>
</dbReference>
<reference evidence="13 14" key="1">
    <citation type="journal article" date="2015" name="BMC Genomics">
        <title>Comparative genomics and metabolic profiling of the genus Lysobacter.</title>
        <authorList>
            <person name="de Bruijn I."/>
            <person name="Cheng X."/>
            <person name="de Jager V."/>
            <person name="Exposito R.G."/>
            <person name="Watrous J."/>
            <person name="Patel N."/>
            <person name="Postma J."/>
            <person name="Dorrestein P.C."/>
            <person name="Kobayashi D."/>
            <person name="Raaijmakers J.M."/>
        </authorList>
    </citation>
    <scope>NUCLEOTIDE SEQUENCE [LARGE SCALE GENOMIC DNA]</scope>
    <source>
        <strain evidence="13 14">76</strain>
    </source>
</reference>
<feature type="transmembrane region" description="Helical" evidence="12">
    <location>
        <begin position="291"/>
        <end position="314"/>
    </location>
</feature>
<evidence type="ECO:0000313" key="14">
    <source>
        <dbReference type="Proteomes" id="UP000060787"/>
    </source>
</evidence>
<evidence type="ECO:0000256" key="5">
    <source>
        <dbReference type="ARBA" id="ARBA00022617"/>
    </source>
</evidence>
<keyword evidence="5" id="KW-0349">Heme</keyword>
<dbReference type="InterPro" id="IPR003317">
    <property type="entry name" value="Cyt-d_oxidase_su2"/>
</dbReference>
<dbReference type="AlphaFoldDB" id="A0A0S2FBY0"/>
<dbReference type="GO" id="GO:0046872">
    <property type="term" value="F:metal ion binding"/>
    <property type="evidence" value="ECO:0007669"/>
    <property type="project" value="UniProtKB-KW"/>
</dbReference>
<evidence type="ECO:0000256" key="3">
    <source>
        <dbReference type="ARBA" id="ARBA00022448"/>
    </source>
</evidence>
<accession>A0A0S2FBY0</accession>
<evidence type="ECO:0000256" key="2">
    <source>
        <dbReference type="ARBA" id="ARBA00007543"/>
    </source>
</evidence>
<organism evidence="13 14">
    <name type="scientific">Lysobacter antibioticus</name>
    <dbReference type="NCBI Taxonomy" id="84531"/>
    <lineage>
        <taxon>Bacteria</taxon>
        <taxon>Pseudomonadati</taxon>
        <taxon>Pseudomonadota</taxon>
        <taxon>Gammaproteobacteria</taxon>
        <taxon>Lysobacterales</taxon>
        <taxon>Lysobacteraceae</taxon>
        <taxon>Lysobacter</taxon>
    </lineage>
</organism>
<keyword evidence="3" id="KW-0813">Transport</keyword>
<feature type="transmembrane region" description="Helical" evidence="12">
    <location>
        <begin position="121"/>
        <end position="151"/>
    </location>
</feature>
<keyword evidence="6 12" id="KW-0812">Transmembrane</keyword>
<feature type="transmembrane region" description="Helical" evidence="12">
    <location>
        <begin position="89"/>
        <end position="109"/>
    </location>
</feature>
<dbReference type="GO" id="GO:0009055">
    <property type="term" value="F:electron transfer activity"/>
    <property type="evidence" value="ECO:0007669"/>
    <property type="project" value="TreeGrafter"/>
</dbReference>
<evidence type="ECO:0000256" key="11">
    <source>
        <dbReference type="ARBA" id="ARBA00023136"/>
    </source>
</evidence>
<evidence type="ECO:0000256" key="6">
    <source>
        <dbReference type="ARBA" id="ARBA00022692"/>
    </source>
</evidence>
<keyword evidence="13" id="KW-0560">Oxidoreductase</keyword>
<sequence length="380" mass="41097">MIDLIDYSLLREIWWVLLGVLLIGFALTDGYDLGLGAILRLIGRDDVERRMALESIEPNWEGNQVWFVLGGGAVFAAWPLLYAASFSSFYFAMLLLLVALILRPVGFAFRNRLPQARWREAWDWALTIAGAVPSLVFGIAFGNLLLGVPFHFTPELLPIYDGDFIGLFRPFALLAGLISLAMLVMHGACFAAMRVEDPVGARARRIARIAAAVAAAAFVGAGVWLRFLPAPAIVGSMRVDAPSDPLIKHVLMIDGGWFANYALNPWMTAVPVVTVAALIAVVLIGKRWLAFLASGTAVAGIVLTAGLAMFPFLMPSSTHPAHGLTVWDASSSERTLGIMLVAAAIFLPLILAYTAWAFRVMRGTVTRAHVESQDDAGGAY</sequence>
<dbReference type="EC" id="1.10.3.-" evidence="13"/>
<evidence type="ECO:0000256" key="8">
    <source>
        <dbReference type="ARBA" id="ARBA00022982"/>
    </source>
</evidence>
<feature type="transmembrane region" description="Helical" evidence="12">
    <location>
        <begin position="171"/>
        <end position="193"/>
    </location>
</feature>
<feature type="transmembrane region" description="Helical" evidence="12">
    <location>
        <begin position="13"/>
        <end position="43"/>
    </location>
</feature>
<dbReference type="STRING" id="84531.LA76x_2904"/>
<keyword evidence="7" id="KW-0479">Metal-binding</keyword>
<feature type="transmembrane region" description="Helical" evidence="12">
    <location>
        <begin position="266"/>
        <end position="284"/>
    </location>
</feature>
<dbReference type="NCBIfam" id="TIGR00203">
    <property type="entry name" value="cydB"/>
    <property type="match status" value="1"/>
</dbReference>
<evidence type="ECO:0000256" key="7">
    <source>
        <dbReference type="ARBA" id="ARBA00022723"/>
    </source>
</evidence>
<keyword evidence="9 12" id="KW-1133">Transmembrane helix</keyword>
<feature type="transmembrane region" description="Helical" evidence="12">
    <location>
        <begin position="205"/>
        <end position="227"/>
    </location>
</feature>
<gene>
    <name evidence="13" type="primary">cydB</name>
    <name evidence="13" type="ORF">LA76x_2904</name>
</gene>
<dbReference type="PATRIC" id="fig|84531.8.peg.2916"/>
<dbReference type="PANTHER" id="PTHR43141:SF5">
    <property type="entry name" value="CYTOCHROME BD-I UBIQUINOL OXIDASE SUBUNIT 2"/>
    <property type="match status" value="1"/>
</dbReference>
<evidence type="ECO:0000256" key="4">
    <source>
        <dbReference type="ARBA" id="ARBA00022475"/>
    </source>
</evidence>
<keyword evidence="10" id="KW-0408">Iron</keyword>
<dbReference type="PIRSF" id="PIRSF000267">
    <property type="entry name" value="Cyt_oxidse_sub2"/>
    <property type="match status" value="1"/>
</dbReference>
<protein>
    <submittedName>
        <fullName evidence="13">Cytochrome d ubiquinol oxidase, subunit II</fullName>
        <ecNumber evidence="13">1.10.3.-</ecNumber>
    </submittedName>
</protein>
<comment type="similarity">
    <text evidence="2">Belongs to the cytochrome ubiquinol oxidase subunit 2 family.</text>
</comment>
<evidence type="ECO:0000256" key="10">
    <source>
        <dbReference type="ARBA" id="ARBA00023004"/>
    </source>
</evidence>
<evidence type="ECO:0000256" key="12">
    <source>
        <dbReference type="SAM" id="Phobius"/>
    </source>
</evidence>
<dbReference type="RefSeq" id="WP_148649735.1">
    <property type="nucleotide sequence ID" value="NZ_CP011129.1"/>
</dbReference>
<keyword evidence="4" id="KW-1003">Cell membrane</keyword>
<dbReference type="Pfam" id="PF02322">
    <property type="entry name" value="Cyt_bd_oxida_II"/>
    <property type="match status" value="1"/>
</dbReference>
<dbReference type="GO" id="GO:0019646">
    <property type="term" value="P:aerobic electron transport chain"/>
    <property type="evidence" value="ECO:0007669"/>
    <property type="project" value="TreeGrafter"/>
</dbReference>
<dbReference type="Proteomes" id="UP000060787">
    <property type="component" value="Chromosome"/>
</dbReference>
<feature type="transmembrane region" description="Helical" evidence="12">
    <location>
        <begin position="334"/>
        <end position="358"/>
    </location>
</feature>
<dbReference type="KEGG" id="lab:LA76x_2904"/>
<keyword evidence="11 12" id="KW-0472">Membrane</keyword>
<comment type="subcellular location">
    <subcellularLocation>
        <location evidence="1">Cell membrane</location>
        <topology evidence="1">Multi-pass membrane protein</topology>
    </subcellularLocation>
</comment>
<name>A0A0S2FBY0_LYSAN</name>
<keyword evidence="14" id="KW-1185">Reference proteome</keyword>
<dbReference type="EMBL" id="CP011129">
    <property type="protein sequence ID" value="ALN81034.1"/>
    <property type="molecule type" value="Genomic_DNA"/>
</dbReference>
<dbReference type="GO" id="GO:0016682">
    <property type="term" value="F:oxidoreductase activity, acting on diphenols and related substances as donors, oxygen as acceptor"/>
    <property type="evidence" value="ECO:0007669"/>
    <property type="project" value="TreeGrafter"/>
</dbReference>